<feature type="domain" description="ABC transmembrane type-1" evidence="8">
    <location>
        <begin position="105"/>
        <end position="301"/>
    </location>
</feature>
<feature type="transmembrane region" description="Helical" evidence="7">
    <location>
        <begin position="107"/>
        <end position="134"/>
    </location>
</feature>
<dbReference type="SUPFAM" id="SSF161098">
    <property type="entry name" value="MetI-like"/>
    <property type="match status" value="1"/>
</dbReference>
<evidence type="ECO:0000313" key="9">
    <source>
        <dbReference type="EMBL" id="MCK6256088.1"/>
    </source>
</evidence>
<comment type="caution">
    <text evidence="9">The sequence shown here is derived from an EMBL/GenBank/DDBJ whole genome shotgun (WGS) entry which is preliminary data.</text>
</comment>
<dbReference type="Gene3D" id="1.10.3720.10">
    <property type="entry name" value="MetI-like"/>
    <property type="match status" value="1"/>
</dbReference>
<evidence type="ECO:0000256" key="3">
    <source>
        <dbReference type="ARBA" id="ARBA00022475"/>
    </source>
</evidence>
<evidence type="ECO:0000256" key="6">
    <source>
        <dbReference type="ARBA" id="ARBA00023136"/>
    </source>
</evidence>
<name>A0A9X1XB04_9BACL</name>
<keyword evidence="2 7" id="KW-0813">Transport</keyword>
<evidence type="ECO:0000256" key="4">
    <source>
        <dbReference type="ARBA" id="ARBA00022692"/>
    </source>
</evidence>
<dbReference type="InterPro" id="IPR025966">
    <property type="entry name" value="OppC_N"/>
</dbReference>
<feature type="transmembrane region" description="Helical" evidence="7">
    <location>
        <begin position="280"/>
        <end position="300"/>
    </location>
</feature>
<proteinExistence type="inferred from homology"/>
<dbReference type="EMBL" id="JAIWJX010000002">
    <property type="protein sequence ID" value="MCK6256088.1"/>
    <property type="molecule type" value="Genomic_DNA"/>
</dbReference>
<dbReference type="GO" id="GO:0005886">
    <property type="term" value="C:plasma membrane"/>
    <property type="evidence" value="ECO:0007669"/>
    <property type="project" value="UniProtKB-SubCell"/>
</dbReference>
<dbReference type="PANTHER" id="PTHR43386:SF22">
    <property type="entry name" value="OLIGOPEPTIDE TRANSPORT SYSTEM PERMEASE PROTEIN OPPC"/>
    <property type="match status" value="1"/>
</dbReference>
<keyword evidence="6 7" id="KW-0472">Membrane</keyword>
<evidence type="ECO:0000256" key="5">
    <source>
        <dbReference type="ARBA" id="ARBA00022989"/>
    </source>
</evidence>
<dbReference type="Pfam" id="PF12911">
    <property type="entry name" value="OppC_N"/>
    <property type="match status" value="1"/>
</dbReference>
<evidence type="ECO:0000259" key="8">
    <source>
        <dbReference type="PROSITE" id="PS50928"/>
    </source>
</evidence>
<accession>A0A9X1XB04</accession>
<dbReference type="AlphaFoldDB" id="A0A9X1XB04"/>
<dbReference type="GO" id="GO:0055085">
    <property type="term" value="P:transmembrane transport"/>
    <property type="evidence" value="ECO:0007669"/>
    <property type="project" value="InterPro"/>
</dbReference>
<sequence length="315" mass="34781">MLEKASQDTLFRPLQKNRLRKDEIKRPSVSQAKESIRRVIKNKLALTGAILLLFILFFALFGPKMVPYSYSDQSLANGNLAPGGKHWFGTDDLGRDMWARTWYGARISLTIGVAAALIDLVIGLLVGGISGYMAGRGKLGDRVDSLLMRLVEILYSIPYLLVVILLLVVMKPGLWTIIIALSITGWVSMARVVRGQILQIKQQEFVAAAQKLGTSHRTIILKHLFPNMLGIIIVNLTFTIPQAIFAEAFLSFIGLGVQAPIASWGTMANDALGVILSGQWWRLFFPGLLISLTMFAFNVFGDGLQDALDPHQTKD</sequence>
<dbReference type="RefSeq" id="WP_248254600.1">
    <property type="nucleotide sequence ID" value="NZ_JAIWJX010000002.1"/>
</dbReference>
<evidence type="ECO:0000256" key="2">
    <source>
        <dbReference type="ARBA" id="ARBA00022448"/>
    </source>
</evidence>
<dbReference type="PROSITE" id="PS50928">
    <property type="entry name" value="ABC_TM1"/>
    <property type="match status" value="1"/>
</dbReference>
<reference evidence="9" key="1">
    <citation type="submission" date="2021-09" db="EMBL/GenBank/DDBJ databases">
        <title>Genome analysis of Fictibacillus sp. KIGAM418 isolated from marine sediment.</title>
        <authorList>
            <person name="Seo M.-J."/>
            <person name="Cho E.-S."/>
            <person name="Hwang C.Y."/>
        </authorList>
    </citation>
    <scope>NUCLEOTIDE SEQUENCE</scope>
    <source>
        <strain evidence="9">KIGAM418</strain>
    </source>
</reference>
<dbReference type="InterPro" id="IPR050366">
    <property type="entry name" value="BP-dependent_transpt_permease"/>
</dbReference>
<evidence type="ECO:0000256" key="1">
    <source>
        <dbReference type="ARBA" id="ARBA00004651"/>
    </source>
</evidence>
<feature type="transmembrane region" description="Helical" evidence="7">
    <location>
        <begin position="146"/>
        <end position="168"/>
    </location>
</feature>
<dbReference type="CDD" id="cd06261">
    <property type="entry name" value="TM_PBP2"/>
    <property type="match status" value="1"/>
</dbReference>
<feature type="transmembrane region" description="Helical" evidence="7">
    <location>
        <begin position="224"/>
        <end position="244"/>
    </location>
</feature>
<evidence type="ECO:0000313" key="10">
    <source>
        <dbReference type="Proteomes" id="UP001139011"/>
    </source>
</evidence>
<comment type="subcellular location">
    <subcellularLocation>
        <location evidence="1 7">Cell membrane</location>
        <topology evidence="1 7">Multi-pass membrane protein</topology>
    </subcellularLocation>
</comment>
<dbReference type="Pfam" id="PF00528">
    <property type="entry name" value="BPD_transp_1"/>
    <property type="match status" value="1"/>
</dbReference>
<keyword evidence="10" id="KW-1185">Reference proteome</keyword>
<protein>
    <submittedName>
        <fullName evidence="9">ABC transporter permease</fullName>
    </submittedName>
</protein>
<dbReference type="Proteomes" id="UP001139011">
    <property type="component" value="Unassembled WGS sequence"/>
</dbReference>
<feature type="transmembrane region" description="Helical" evidence="7">
    <location>
        <begin position="44"/>
        <end position="62"/>
    </location>
</feature>
<comment type="similarity">
    <text evidence="7">Belongs to the binding-protein-dependent transport system permease family.</text>
</comment>
<evidence type="ECO:0000256" key="7">
    <source>
        <dbReference type="RuleBase" id="RU363032"/>
    </source>
</evidence>
<keyword evidence="5 7" id="KW-1133">Transmembrane helix</keyword>
<dbReference type="InterPro" id="IPR000515">
    <property type="entry name" value="MetI-like"/>
</dbReference>
<keyword evidence="3" id="KW-1003">Cell membrane</keyword>
<gene>
    <name evidence="9" type="ORF">LCY76_05660</name>
</gene>
<organism evidence="9 10">
    <name type="scientific">Fictibacillus marinisediminis</name>
    <dbReference type="NCBI Taxonomy" id="2878389"/>
    <lineage>
        <taxon>Bacteria</taxon>
        <taxon>Bacillati</taxon>
        <taxon>Bacillota</taxon>
        <taxon>Bacilli</taxon>
        <taxon>Bacillales</taxon>
        <taxon>Fictibacillaceae</taxon>
        <taxon>Fictibacillus</taxon>
    </lineage>
</organism>
<feature type="transmembrane region" description="Helical" evidence="7">
    <location>
        <begin position="174"/>
        <end position="193"/>
    </location>
</feature>
<dbReference type="InterPro" id="IPR035906">
    <property type="entry name" value="MetI-like_sf"/>
</dbReference>
<keyword evidence="4 7" id="KW-0812">Transmembrane</keyword>
<dbReference type="PANTHER" id="PTHR43386">
    <property type="entry name" value="OLIGOPEPTIDE TRANSPORT SYSTEM PERMEASE PROTEIN APPC"/>
    <property type="match status" value="1"/>
</dbReference>